<accession>A0AC55DUJ7</accession>
<protein>
    <submittedName>
        <fullName evidence="2">RNA-binding protein 43</fullName>
    </submittedName>
</protein>
<gene>
    <name evidence="2" type="primary">RBM43</name>
</gene>
<proteinExistence type="predicted"/>
<keyword evidence="1" id="KW-1185">Reference proteome</keyword>
<name>A0AC55DUJ7_ECHTE</name>
<reference evidence="2" key="1">
    <citation type="submission" date="2025-08" db="UniProtKB">
        <authorList>
            <consortium name="RefSeq"/>
        </authorList>
    </citation>
    <scope>IDENTIFICATION</scope>
</reference>
<dbReference type="Proteomes" id="UP000694863">
    <property type="component" value="Unplaced"/>
</dbReference>
<dbReference type="RefSeq" id="XP_045155416.1">
    <property type="nucleotide sequence ID" value="XM_045299481.1"/>
</dbReference>
<evidence type="ECO:0000313" key="1">
    <source>
        <dbReference type="Proteomes" id="UP000694863"/>
    </source>
</evidence>
<evidence type="ECO:0000313" key="2">
    <source>
        <dbReference type="RefSeq" id="XP_045155416.1"/>
    </source>
</evidence>
<organism evidence="1 2">
    <name type="scientific">Echinops telfairi</name>
    <name type="common">Lesser hedgehog tenrec</name>
    <dbReference type="NCBI Taxonomy" id="9371"/>
    <lineage>
        <taxon>Eukaryota</taxon>
        <taxon>Metazoa</taxon>
        <taxon>Chordata</taxon>
        <taxon>Craniata</taxon>
        <taxon>Vertebrata</taxon>
        <taxon>Euteleostomi</taxon>
        <taxon>Mammalia</taxon>
        <taxon>Eutheria</taxon>
        <taxon>Afrotheria</taxon>
        <taxon>Tenrecidae</taxon>
        <taxon>Tenrecinae</taxon>
        <taxon>Echinops</taxon>
    </lineage>
</organism>
<sequence>MASRLGTIESVSNAKGSEASERTIVVAGLPVGCLRDQLLAKVVKIYFQDPKIEGGDVENVIYPTRTKGVAYVTFKEKTVAANVIRKRKHRLERKEIRAQLTVSGFSEQVFCAVNAILDLSVFQNQVILENLIRDLKKKIPTLCFSPLEANGRISVQGSFLAIKQLRESLLLQAIDLSGKKTPSSSEEKNCSRPSPRRSKQGHHAPLESLWTLVPETTRNGETLVLDTDVFLYLKFRCKYYESTLKECKVLSQEIVDGDITTICLKNAQGGSQPHDAKQVKQLLEGYAHSLQRDLRKETLVLEGMENGEKRALRLACEKLQVRYPKVLVNCYRTHIDIIGSSSDTYLFKKQVRKLTG</sequence>